<reference evidence="1 2" key="1">
    <citation type="journal article" date="2017" name="Gigascience">
        <title>Draft genome of the honey bee ectoparasitic mite, Tropilaelaps mercedesae, is shaped by the parasitic life history.</title>
        <authorList>
            <person name="Dong X."/>
            <person name="Armstrong S.D."/>
            <person name="Xia D."/>
            <person name="Makepeace B.L."/>
            <person name="Darby A.C."/>
            <person name="Kadowaki T."/>
        </authorList>
    </citation>
    <scope>NUCLEOTIDE SEQUENCE [LARGE SCALE GENOMIC DNA]</scope>
    <source>
        <strain evidence="1">Wuxi-XJTLU</strain>
    </source>
</reference>
<name>A0A1V9X0H6_9ACAR</name>
<accession>A0A1V9X0H6</accession>
<evidence type="ECO:0000313" key="1">
    <source>
        <dbReference type="EMBL" id="OQR67075.1"/>
    </source>
</evidence>
<evidence type="ECO:0000313" key="2">
    <source>
        <dbReference type="Proteomes" id="UP000192247"/>
    </source>
</evidence>
<gene>
    <name evidence="1" type="ORF">BIW11_02259</name>
</gene>
<dbReference type="InParanoid" id="A0A1V9X0H6"/>
<dbReference type="AlphaFoldDB" id="A0A1V9X0H6"/>
<dbReference type="EMBL" id="MNPL01029985">
    <property type="protein sequence ID" value="OQR67075.1"/>
    <property type="molecule type" value="Genomic_DNA"/>
</dbReference>
<protein>
    <submittedName>
        <fullName evidence="1">Uncharacterized protein</fullName>
    </submittedName>
</protein>
<organism evidence="1 2">
    <name type="scientific">Tropilaelaps mercedesae</name>
    <dbReference type="NCBI Taxonomy" id="418985"/>
    <lineage>
        <taxon>Eukaryota</taxon>
        <taxon>Metazoa</taxon>
        <taxon>Ecdysozoa</taxon>
        <taxon>Arthropoda</taxon>
        <taxon>Chelicerata</taxon>
        <taxon>Arachnida</taxon>
        <taxon>Acari</taxon>
        <taxon>Parasitiformes</taxon>
        <taxon>Mesostigmata</taxon>
        <taxon>Gamasina</taxon>
        <taxon>Dermanyssoidea</taxon>
        <taxon>Laelapidae</taxon>
        <taxon>Tropilaelaps</taxon>
    </lineage>
</organism>
<keyword evidence="2" id="KW-1185">Reference proteome</keyword>
<comment type="caution">
    <text evidence="1">The sequence shown here is derived from an EMBL/GenBank/DDBJ whole genome shotgun (WGS) entry which is preliminary data.</text>
</comment>
<dbReference type="STRING" id="418985.A0A1V9X0H6"/>
<dbReference type="OrthoDB" id="6407830at2759"/>
<sequence length="92" mass="10386">MSEKAALAGWTLVAGQYPSHLNITEYIEAHAPVPYLEIGIRQNGRLLDTTYNVQPGTPLEMVIYLDQKSKCEYCNKCMYENSLFSHICSTVI</sequence>
<dbReference type="Proteomes" id="UP000192247">
    <property type="component" value="Unassembled WGS sequence"/>
</dbReference>
<proteinExistence type="predicted"/>